<proteinExistence type="predicted"/>
<name>A0A1S4F3C0_AEDAE</name>
<protein>
    <submittedName>
        <fullName evidence="1">Uncharacterized protein</fullName>
    </submittedName>
</protein>
<dbReference type="OrthoDB" id="7754595at2759"/>
<evidence type="ECO:0000313" key="2">
    <source>
        <dbReference type="Proteomes" id="UP000008820"/>
    </source>
</evidence>
<sequence length="586" mass="69027">MSTTFAYYLNRNGLTSKVSIEQRIQESKSQGKSPTIIIDLMYYDQLEGYLSRSSTKVKMGDLCGISRLRVQRLERFVANMKDWGAELIFVTNGAFFDTSGQIIPDEEDSKGNSKDWRYDLQCAIIDYLDNDHYSRVAEDARFIPIERIWTESVVKIARKYGRILWAWDNTRHQEIVKVASVNDALAIISKHFALLMYSGLAFPRYKLWSLVDCTVESMMTVEYDPLTIRRSLRLSAKQMRLLAALSDRYYATATFRNFTQRMKINERSFVSLVAYVRKTAGNLQELDYLKIARDLFGEERYIEKFDEFKAVCESYDISKITLSTEQNNDSVSMQLKKQDSFNYDIYHGIKFTVSITFVDYRYWKEYDVDFFEVCMALYRRISGVIMQHKKDPTLMRYVNIKRSHEEPYGVLELEPEYPEEIIVPSLEFLMAERPTATVPDFNIRLLEFITGMELDRSALEFFWKTDQRSQLQDSLTLRYMVKLNMMEPHEADIFLLGIYRCRREAPQAQTLPNNINLRAFHLYFVYIKMRTLVKHSFYGAGLDDTFMDECYLDGILFQNLFQQWQSTGETDGFREEIAPLKRFRLY</sequence>
<keyword evidence="2" id="KW-1185">Reference proteome</keyword>
<dbReference type="Proteomes" id="UP000008820">
    <property type="component" value="Chromosome 3"/>
</dbReference>
<gene>
    <name evidence="1" type="primary">5576708</name>
</gene>
<dbReference type="EnsemblMetazoa" id="AAEL002968-RA">
    <property type="protein sequence ID" value="AAEL002968-PA"/>
    <property type="gene ID" value="AAEL002968"/>
</dbReference>
<dbReference type="VEuPathDB" id="VectorBase:AAEL002968"/>
<organism evidence="1 2">
    <name type="scientific">Aedes aegypti</name>
    <name type="common">Yellowfever mosquito</name>
    <name type="synonym">Culex aegypti</name>
    <dbReference type="NCBI Taxonomy" id="7159"/>
    <lineage>
        <taxon>Eukaryota</taxon>
        <taxon>Metazoa</taxon>
        <taxon>Ecdysozoa</taxon>
        <taxon>Arthropoda</taxon>
        <taxon>Hexapoda</taxon>
        <taxon>Insecta</taxon>
        <taxon>Pterygota</taxon>
        <taxon>Neoptera</taxon>
        <taxon>Endopterygota</taxon>
        <taxon>Diptera</taxon>
        <taxon>Nematocera</taxon>
        <taxon>Culicoidea</taxon>
        <taxon>Culicidae</taxon>
        <taxon>Culicinae</taxon>
        <taxon>Aedini</taxon>
        <taxon>Aedes</taxon>
        <taxon>Stegomyia</taxon>
    </lineage>
</organism>
<reference evidence="1 2" key="1">
    <citation type="submission" date="2017-06" db="EMBL/GenBank/DDBJ databases">
        <title>Aedes aegypti genome working group (AGWG) sequencing and assembly.</title>
        <authorList>
            <consortium name="Aedes aegypti Genome Working Group (AGWG)"/>
            <person name="Matthews B.J."/>
        </authorList>
    </citation>
    <scope>NUCLEOTIDE SEQUENCE [LARGE SCALE GENOMIC DNA]</scope>
    <source>
        <strain evidence="1 2">LVP_AGWG</strain>
    </source>
</reference>
<dbReference type="AlphaFoldDB" id="A0A1S4F3C0"/>
<evidence type="ECO:0000313" key="1">
    <source>
        <dbReference type="EnsemblMetazoa" id="AAEL002968-PA"/>
    </source>
</evidence>
<dbReference type="InParanoid" id="A0A1S4F3C0"/>
<reference evidence="1" key="2">
    <citation type="submission" date="2020-05" db="UniProtKB">
        <authorList>
            <consortium name="EnsemblMetazoa"/>
        </authorList>
    </citation>
    <scope>IDENTIFICATION</scope>
    <source>
        <strain evidence="1">LVP_AGWG</strain>
    </source>
</reference>
<accession>A0A1S4F3C0</accession>